<dbReference type="Gene3D" id="4.10.60.10">
    <property type="entry name" value="Zinc finger, CCHC-type"/>
    <property type="match status" value="1"/>
</dbReference>
<keyword evidence="16" id="KW-0863">Zinc-finger</keyword>
<dbReference type="InterPro" id="IPR001878">
    <property type="entry name" value="Znf_CCHC"/>
</dbReference>
<dbReference type="PANTHER" id="PTHR42648:SF11">
    <property type="entry name" value="TRANSPOSON TY4-P GAG-POL POLYPROTEIN"/>
    <property type="match status" value="1"/>
</dbReference>
<keyword evidence="9" id="KW-0067">ATP-binding</keyword>
<keyword evidence="8" id="KW-0378">Hydrolase</keyword>
<dbReference type="eggNOG" id="KOG0017">
    <property type="taxonomic scope" value="Eukaryota"/>
</dbReference>
<dbReference type="HOGENOM" id="CLU_001650_11_8_1"/>
<proteinExistence type="predicted"/>
<protein>
    <recommendedName>
        <fullName evidence="21">CCHC-type domain-containing protein</fullName>
    </recommendedName>
</protein>
<evidence type="ECO:0000256" key="2">
    <source>
        <dbReference type="ARBA" id="ARBA00022612"/>
    </source>
</evidence>
<keyword evidence="2" id="KW-1188">Viral release from host cell</keyword>
<comment type="function">
    <text evidence="1">The aspartyl protease (PR) mediates the proteolytic cleavages of the Gag and Gag-Pol polyproteins after assembly of the VLP.</text>
</comment>
<evidence type="ECO:0000256" key="12">
    <source>
        <dbReference type="ARBA" id="ARBA00022918"/>
    </source>
</evidence>
<dbReference type="GO" id="GO:0003887">
    <property type="term" value="F:DNA-directed DNA polymerase activity"/>
    <property type="evidence" value="ECO:0007669"/>
    <property type="project" value="UniProtKB-KW"/>
</dbReference>
<keyword evidence="13" id="KW-0808">Transferase</keyword>
<dbReference type="GO" id="GO:0006508">
    <property type="term" value="P:proteolysis"/>
    <property type="evidence" value="ECO:0007669"/>
    <property type="project" value="UniProtKB-KW"/>
</dbReference>
<feature type="domain" description="Integrase catalytic" evidence="18">
    <location>
        <begin position="435"/>
        <end position="524"/>
    </location>
</feature>
<dbReference type="SUPFAM" id="SSF57756">
    <property type="entry name" value="Retrovirus zinc finger-like domains"/>
    <property type="match status" value="1"/>
</dbReference>
<dbReference type="Pfam" id="PF00098">
    <property type="entry name" value="zf-CCHC"/>
    <property type="match status" value="1"/>
</dbReference>
<evidence type="ECO:0008006" key="21">
    <source>
        <dbReference type="Google" id="ProtNLM"/>
    </source>
</evidence>
<dbReference type="GO" id="GO:0008270">
    <property type="term" value="F:zinc ion binding"/>
    <property type="evidence" value="ECO:0007669"/>
    <property type="project" value="UniProtKB-KW"/>
</dbReference>
<keyword evidence="13" id="KW-0548">Nucleotidyltransferase</keyword>
<dbReference type="GO" id="GO:0015074">
    <property type="term" value="P:DNA integration"/>
    <property type="evidence" value="ECO:0007669"/>
    <property type="project" value="UniProtKB-KW"/>
</dbReference>
<evidence type="ECO:0000313" key="19">
    <source>
        <dbReference type="EnsemblProtists" id="Phyra85925"/>
    </source>
</evidence>
<dbReference type="InterPro" id="IPR054722">
    <property type="entry name" value="PolX-like_BBD"/>
</dbReference>
<keyword evidence="11" id="KW-0229">DNA integration</keyword>
<keyword evidence="5" id="KW-0479">Metal-binding</keyword>
<dbReference type="Pfam" id="PF13976">
    <property type="entry name" value="gag_pre-integrs"/>
    <property type="match status" value="1"/>
</dbReference>
<keyword evidence="12" id="KW-0695">RNA-directed DNA polymerase</keyword>
<dbReference type="Pfam" id="PF14223">
    <property type="entry name" value="Retrotran_gag_2"/>
    <property type="match status" value="1"/>
</dbReference>
<dbReference type="PANTHER" id="PTHR42648">
    <property type="entry name" value="TRANSPOSASE, PUTATIVE-RELATED"/>
    <property type="match status" value="1"/>
</dbReference>
<keyword evidence="10" id="KW-0460">Magnesium</keyword>
<dbReference type="GO" id="GO:0003676">
    <property type="term" value="F:nucleic acid binding"/>
    <property type="evidence" value="ECO:0007669"/>
    <property type="project" value="InterPro"/>
</dbReference>
<keyword evidence="6" id="KW-0547">Nucleotide-binding</keyword>
<evidence type="ECO:0000256" key="8">
    <source>
        <dbReference type="ARBA" id="ARBA00022801"/>
    </source>
</evidence>
<dbReference type="PROSITE" id="PS50158">
    <property type="entry name" value="ZF_CCHC"/>
    <property type="match status" value="1"/>
</dbReference>
<dbReference type="GO" id="GO:0003964">
    <property type="term" value="F:RNA-directed DNA polymerase activity"/>
    <property type="evidence" value="ECO:0007669"/>
    <property type="project" value="UniProtKB-KW"/>
</dbReference>
<evidence type="ECO:0000256" key="13">
    <source>
        <dbReference type="ARBA" id="ARBA00022932"/>
    </source>
</evidence>
<evidence type="ECO:0000256" key="5">
    <source>
        <dbReference type="ARBA" id="ARBA00022723"/>
    </source>
</evidence>
<dbReference type="PROSITE" id="PS50994">
    <property type="entry name" value="INTEGRASE"/>
    <property type="match status" value="1"/>
</dbReference>
<reference evidence="20" key="1">
    <citation type="journal article" date="2006" name="Science">
        <title>Phytophthora genome sequences uncover evolutionary origins and mechanisms of pathogenesis.</title>
        <authorList>
            <person name="Tyler B.M."/>
            <person name="Tripathy S."/>
            <person name="Zhang X."/>
            <person name="Dehal P."/>
            <person name="Jiang R.H."/>
            <person name="Aerts A."/>
            <person name="Arredondo F.D."/>
            <person name="Baxter L."/>
            <person name="Bensasson D."/>
            <person name="Beynon J.L."/>
            <person name="Chapman J."/>
            <person name="Damasceno C.M."/>
            <person name="Dorrance A.E."/>
            <person name="Dou D."/>
            <person name="Dickerman A.W."/>
            <person name="Dubchak I.L."/>
            <person name="Garbelotto M."/>
            <person name="Gijzen M."/>
            <person name="Gordon S.G."/>
            <person name="Govers F."/>
            <person name="Grunwald N.J."/>
            <person name="Huang W."/>
            <person name="Ivors K.L."/>
            <person name="Jones R.W."/>
            <person name="Kamoun S."/>
            <person name="Krampis K."/>
            <person name="Lamour K.H."/>
            <person name="Lee M.K."/>
            <person name="McDonald W.H."/>
            <person name="Medina M."/>
            <person name="Meijer H.J."/>
            <person name="Nordberg E.K."/>
            <person name="Maclean D.J."/>
            <person name="Ospina-Giraldo M.D."/>
            <person name="Morris P.F."/>
            <person name="Phuntumart V."/>
            <person name="Putnam N.H."/>
            <person name="Rash S."/>
            <person name="Rose J.K."/>
            <person name="Sakihama Y."/>
            <person name="Salamov A.A."/>
            <person name="Savidor A."/>
            <person name="Scheuring C.F."/>
            <person name="Smith B.M."/>
            <person name="Sobral B.W."/>
            <person name="Terry A."/>
            <person name="Torto-Alalibo T.A."/>
            <person name="Win J."/>
            <person name="Xu Z."/>
            <person name="Zhang H."/>
            <person name="Grigoriev I.V."/>
            <person name="Rokhsar D.S."/>
            <person name="Boore J.L."/>
        </authorList>
    </citation>
    <scope>NUCLEOTIDE SEQUENCE [LARGE SCALE GENOMIC DNA]</scope>
    <source>
        <strain evidence="20">Pr102</strain>
    </source>
</reference>
<keyword evidence="16" id="KW-0862">Zinc</keyword>
<evidence type="ECO:0000259" key="18">
    <source>
        <dbReference type="PROSITE" id="PS50994"/>
    </source>
</evidence>
<evidence type="ECO:0000256" key="14">
    <source>
        <dbReference type="ARBA" id="ARBA00023113"/>
    </source>
</evidence>
<organism evidence="19 20">
    <name type="scientific">Phytophthora ramorum</name>
    <name type="common">Sudden oak death agent</name>
    <dbReference type="NCBI Taxonomy" id="164328"/>
    <lineage>
        <taxon>Eukaryota</taxon>
        <taxon>Sar</taxon>
        <taxon>Stramenopiles</taxon>
        <taxon>Oomycota</taxon>
        <taxon>Peronosporomycetes</taxon>
        <taxon>Peronosporales</taxon>
        <taxon>Peronosporaceae</taxon>
        <taxon>Phytophthora</taxon>
    </lineage>
</organism>
<accession>H3H5K9</accession>
<evidence type="ECO:0000256" key="6">
    <source>
        <dbReference type="ARBA" id="ARBA00022741"/>
    </source>
</evidence>
<evidence type="ECO:0000313" key="20">
    <source>
        <dbReference type="Proteomes" id="UP000005238"/>
    </source>
</evidence>
<evidence type="ECO:0000256" key="1">
    <source>
        <dbReference type="ARBA" id="ARBA00002180"/>
    </source>
</evidence>
<dbReference type="InParanoid" id="H3H5K9"/>
<keyword evidence="13" id="KW-0239">DNA-directed DNA polymerase</keyword>
<dbReference type="AlphaFoldDB" id="H3H5K9"/>
<keyword evidence="20" id="KW-1185">Reference proteome</keyword>
<dbReference type="InterPro" id="IPR039537">
    <property type="entry name" value="Retrotran_Ty1/copia-like"/>
</dbReference>
<dbReference type="Gene3D" id="3.30.420.10">
    <property type="entry name" value="Ribonuclease H-like superfamily/Ribonuclease H"/>
    <property type="match status" value="1"/>
</dbReference>
<keyword evidence="4" id="KW-0540">Nuclease</keyword>
<evidence type="ECO:0000256" key="3">
    <source>
        <dbReference type="ARBA" id="ARBA00022670"/>
    </source>
</evidence>
<evidence type="ECO:0000256" key="10">
    <source>
        <dbReference type="ARBA" id="ARBA00022842"/>
    </source>
</evidence>
<dbReference type="InterPro" id="IPR036875">
    <property type="entry name" value="Znf_CCHC_sf"/>
</dbReference>
<keyword evidence="15" id="KW-0233">DNA recombination</keyword>
<dbReference type="SUPFAM" id="SSF53098">
    <property type="entry name" value="Ribonuclease H-like"/>
    <property type="match status" value="1"/>
</dbReference>
<evidence type="ECO:0000256" key="9">
    <source>
        <dbReference type="ARBA" id="ARBA00022840"/>
    </source>
</evidence>
<dbReference type="InterPro" id="IPR001584">
    <property type="entry name" value="Integrase_cat-core"/>
</dbReference>
<dbReference type="EnsemblProtists" id="Phyra85925">
    <property type="protein sequence ID" value="Phyra85925"/>
    <property type="gene ID" value="Phyra85925"/>
</dbReference>
<name>H3H5K9_PHYRM</name>
<evidence type="ECO:0000256" key="4">
    <source>
        <dbReference type="ARBA" id="ARBA00022722"/>
    </source>
</evidence>
<sequence length="524" mass="58696">MTTKRAEVLLGSGNYFHWEYNMRMTLARKGLLAHVQKVKAESEITEAWLVNDAKALGIIAQGVELQHQTKIRSATRAIQAWGTLREFYNRTTLHNRVTMTRRLHDFKMDDGTSMAKHLDDFDELVVGLQTMGEPVDEARQLVVLLSSLPAEYEMITSIIENAKDITLIEVKEKLLKEHERLEKKDLATERAFKVNAGRFKGGKGDGRKWNVSKRNTGEFRGKCFKCNQPGHMKRDCPVRNTGGDDDAVFAVGTERFNGWLIDSGATAHMTPHRSDLVEYEALDAGMEVTIADGKKLAVAGRGTVRLLGLDQKTIKMVDVLHIPGLDRRLLSVGKLAERGLNVEFQRSSCVIWGNTSAIALGKKVGKTYVLDCNQEEARFVQYAGADSQWELWHARLGHPNKDAMVKTQRATNGIPAVEQAFKTLCGGCMKGKQTVASFPKCSGTKTSRVLELVHTDVMGPMKTPSKGSAKYILTFVDDYSRYVVAYFLKKKSEVAAKIKEFTRFYEKQWGNASCAFDQTMERSS</sequence>
<evidence type="ECO:0000256" key="11">
    <source>
        <dbReference type="ARBA" id="ARBA00022908"/>
    </source>
</evidence>
<feature type="domain" description="CCHC-type" evidence="17">
    <location>
        <begin position="222"/>
        <end position="237"/>
    </location>
</feature>
<dbReference type="InterPro" id="IPR025724">
    <property type="entry name" value="GAG-pre-integrase_dom"/>
</dbReference>
<dbReference type="STRING" id="164328.H3H5K9"/>
<evidence type="ECO:0000256" key="15">
    <source>
        <dbReference type="ARBA" id="ARBA00023172"/>
    </source>
</evidence>
<dbReference type="SMART" id="SM00343">
    <property type="entry name" value="ZnF_C2HC"/>
    <property type="match status" value="1"/>
</dbReference>
<dbReference type="GO" id="GO:0004519">
    <property type="term" value="F:endonuclease activity"/>
    <property type="evidence" value="ECO:0007669"/>
    <property type="project" value="UniProtKB-KW"/>
</dbReference>
<dbReference type="Proteomes" id="UP000005238">
    <property type="component" value="Unassembled WGS sequence"/>
</dbReference>
<dbReference type="EMBL" id="DS566365">
    <property type="status" value="NOT_ANNOTATED_CDS"/>
    <property type="molecule type" value="Genomic_DNA"/>
</dbReference>
<dbReference type="InterPro" id="IPR036397">
    <property type="entry name" value="RNaseH_sf"/>
</dbReference>
<dbReference type="InterPro" id="IPR012337">
    <property type="entry name" value="RNaseH-like_sf"/>
</dbReference>
<evidence type="ECO:0000256" key="16">
    <source>
        <dbReference type="PROSITE-ProRule" id="PRU00047"/>
    </source>
</evidence>
<dbReference type="Pfam" id="PF22936">
    <property type="entry name" value="Pol_BBD"/>
    <property type="match status" value="1"/>
</dbReference>
<keyword evidence="3" id="KW-0645">Protease</keyword>
<keyword evidence="14" id="KW-0917">Virion maturation</keyword>
<keyword evidence="7" id="KW-0255">Endonuclease</keyword>
<reference evidence="19" key="2">
    <citation type="submission" date="2015-06" db="UniProtKB">
        <authorList>
            <consortium name="EnsemblProtists"/>
        </authorList>
    </citation>
    <scope>IDENTIFICATION</scope>
    <source>
        <strain evidence="19">Pr102</strain>
    </source>
</reference>
<evidence type="ECO:0000259" key="17">
    <source>
        <dbReference type="PROSITE" id="PS50158"/>
    </source>
</evidence>
<evidence type="ECO:0000256" key="7">
    <source>
        <dbReference type="ARBA" id="ARBA00022759"/>
    </source>
</evidence>
<dbReference type="GO" id="GO:0005524">
    <property type="term" value="F:ATP binding"/>
    <property type="evidence" value="ECO:0007669"/>
    <property type="project" value="UniProtKB-KW"/>
</dbReference>
<dbReference type="GO" id="GO:0006310">
    <property type="term" value="P:DNA recombination"/>
    <property type="evidence" value="ECO:0007669"/>
    <property type="project" value="UniProtKB-KW"/>
</dbReference>
<dbReference type="GO" id="GO:0008233">
    <property type="term" value="F:peptidase activity"/>
    <property type="evidence" value="ECO:0007669"/>
    <property type="project" value="UniProtKB-KW"/>
</dbReference>